<keyword evidence="4" id="KW-0658">Purine biosynthesis</keyword>
<dbReference type="InterPro" id="IPR004607">
    <property type="entry name" value="GART"/>
</dbReference>
<dbReference type="PANTHER" id="PTHR43369">
    <property type="entry name" value="PHOSPHORIBOSYLGLYCINAMIDE FORMYLTRANSFERASE"/>
    <property type="match status" value="1"/>
</dbReference>
<accession>A0A8S1ILT5</accession>
<dbReference type="InterPro" id="IPR002376">
    <property type="entry name" value="Formyl_transf_N"/>
</dbReference>
<keyword evidence="8" id="KW-1185">Reference proteome</keyword>
<evidence type="ECO:0000256" key="1">
    <source>
        <dbReference type="ARBA" id="ARBA00005054"/>
    </source>
</evidence>
<dbReference type="CDD" id="cd08645">
    <property type="entry name" value="FMT_core_GART"/>
    <property type="match status" value="1"/>
</dbReference>
<gene>
    <name evidence="7" type="ORF">OSTQU699_LOCUS1022</name>
</gene>
<comment type="pathway">
    <text evidence="1">Purine metabolism; IMP biosynthesis via de novo pathway; N(2)-formyl-N(1)-(5-phospho-D-ribosyl)glycinamide from N(1)-(5-phospho-D-ribosyl)glycinamide (10-formyl THF route): step 1/1.</text>
</comment>
<evidence type="ECO:0000256" key="5">
    <source>
        <dbReference type="SAM" id="MobiDB-lite"/>
    </source>
</evidence>
<dbReference type="HAMAP" id="MF_01930">
    <property type="entry name" value="PurN"/>
    <property type="match status" value="1"/>
</dbReference>
<dbReference type="GO" id="GO:0004644">
    <property type="term" value="F:phosphoribosylglycinamide formyltransferase activity"/>
    <property type="evidence" value="ECO:0007669"/>
    <property type="project" value="UniProtKB-EC"/>
</dbReference>
<dbReference type="PANTHER" id="PTHR43369:SF2">
    <property type="entry name" value="PHOSPHORIBOSYLGLYCINAMIDE FORMYLTRANSFERASE"/>
    <property type="match status" value="1"/>
</dbReference>
<feature type="region of interest" description="Disordered" evidence="5">
    <location>
        <begin position="1"/>
        <end position="24"/>
    </location>
</feature>
<proteinExistence type="inferred from homology"/>
<evidence type="ECO:0000313" key="8">
    <source>
        <dbReference type="Proteomes" id="UP000708148"/>
    </source>
</evidence>
<protein>
    <recommendedName>
        <fullName evidence="2">phosphoribosylglycinamide formyltransferase 1</fullName>
        <ecNumber evidence="2">2.1.2.2</ecNumber>
    </recommendedName>
</protein>
<dbReference type="SUPFAM" id="SSF53328">
    <property type="entry name" value="Formyltransferase"/>
    <property type="match status" value="1"/>
</dbReference>
<feature type="domain" description="Formyl transferase N-terminal" evidence="6">
    <location>
        <begin position="88"/>
        <end position="272"/>
    </location>
</feature>
<dbReference type="EC" id="2.1.2.2" evidence="2"/>
<dbReference type="GO" id="GO:0006189">
    <property type="term" value="P:'de novo' IMP biosynthetic process"/>
    <property type="evidence" value="ECO:0007669"/>
    <property type="project" value="InterPro"/>
</dbReference>
<evidence type="ECO:0000256" key="4">
    <source>
        <dbReference type="ARBA" id="ARBA00022755"/>
    </source>
</evidence>
<evidence type="ECO:0000259" key="6">
    <source>
        <dbReference type="Pfam" id="PF00551"/>
    </source>
</evidence>
<organism evidence="7 8">
    <name type="scientific">Ostreobium quekettii</name>
    <dbReference type="NCBI Taxonomy" id="121088"/>
    <lineage>
        <taxon>Eukaryota</taxon>
        <taxon>Viridiplantae</taxon>
        <taxon>Chlorophyta</taxon>
        <taxon>core chlorophytes</taxon>
        <taxon>Ulvophyceae</taxon>
        <taxon>TCBD clade</taxon>
        <taxon>Bryopsidales</taxon>
        <taxon>Ostreobineae</taxon>
        <taxon>Ostreobiaceae</taxon>
        <taxon>Ostreobium</taxon>
    </lineage>
</organism>
<dbReference type="InterPro" id="IPR036477">
    <property type="entry name" value="Formyl_transf_N_sf"/>
</dbReference>
<dbReference type="EMBL" id="CAJHUC010000374">
    <property type="protein sequence ID" value="CAD7695661.1"/>
    <property type="molecule type" value="Genomic_DNA"/>
</dbReference>
<evidence type="ECO:0000256" key="3">
    <source>
        <dbReference type="ARBA" id="ARBA00022679"/>
    </source>
</evidence>
<dbReference type="GO" id="GO:0009507">
    <property type="term" value="C:chloroplast"/>
    <property type="evidence" value="ECO:0007669"/>
    <property type="project" value="TreeGrafter"/>
</dbReference>
<dbReference type="Pfam" id="PF00551">
    <property type="entry name" value="Formyl_trans_N"/>
    <property type="match status" value="1"/>
</dbReference>
<evidence type="ECO:0000313" key="7">
    <source>
        <dbReference type="EMBL" id="CAD7695661.1"/>
    </source>
</evidence>
<evidence type="ECO:0000256" key="2">
    <source>
        <dbReference type="ARBA" id="ARBA00012254"/>
    </source>
</evidence>
<keyword evidence="3" id="KW-0808">Transferase</keyword>
<name>A0A8S1ILT5_9CHLO</name>
<dbReference type="OrthoDB" id="2018833at2759"/>
<dbReference type="Proteomes" id="UP000708148">
    <property type="component" value="Unassembled WGS sequence"/>
</dbReference>
<dbReference type="Gene3D" id="3.40.50.170">
    <property type="entry name" value="Formyl transferase, N-terminal domain"/>
    <property type="match status" value="1"/>
</dbReference>
<dbReference type="AlphaFoldDB" id="A0A8S1ILT5"/>
<reference evidence="7" key="1">
    <citation type="submission" date="2020-12" db="EMBL/GenBank/DDBJ databases">
        <authorList>
            <person name="Iha C."/>
        </authorList>
    </citation>
    <scope>NUCLEOTIDE SEQUENCE</scope>
</reference>
<sequence>MLQSGSASGASSSGSLISSQGSQQLGRQTHLPTTLLYHQRWASHSSQGSLSKPVTCKLAGLRAFAATPSPTGEGGAGSAKNEVHSSHLAVFVSGGGSNFKSIHAACQRGQIKGEVALVVSNVPTCGGVLYAQDHDIPTLIYPASKKKSVEGMTADELLSALKHQFEVDFILLAGYLRLIPPEIVRAYNCRILNIHPALLPAFGGKGFYGMRVHEAVVASGARFSGPTVHFVDEEFDRGPILAQRAVPVYPSDTPGDVQARVLRQEHIVYPECVAALCDGRVSWRDDGVPILWDGGKQV</sequence>
<comment type="caution">
    <text evidence="7">The sequence shown here is derived from an EMBL/GenBank/DDBJ whole genome shotgun (WGS) entry which is preliminary data.</text>
</comment>
<dbReference type="NCBIfam" id="TIGR00639">
    <property type="entry name" value="PurN"/>
    <property type="match status" value="1"/>
</dbReference>